<proteinExistence type="predicted"/>
<gene>
    <name evidence="1" type="ORF">ABZ510_08675</name>
</gene>
<reference evidence="1 2" key="1">
    <citation type="submission" date="2024-06" db="EMBL/GenBank/DDBJ databases">
        <title>The Natural Products Discovery Center: Release of the First 8490 Sequenced Strains for Exploring Actinobacteria Biosynthetic Diversity.</title>
        <authorList>
            <person name="Kalkreuter E."/>
            <person name="Kautsar S.A."/>
            <person name="Yang D."/>
            <person name="Bader C.D."/>
            <person name="Teijaro C.N."/>
            <person name="Fluegel L."/>
            <person name="Davis C.M."/>
            <person name="Simpson J.R."/>
            <person name="Lauterbach L."/>
            <person name="Steele A.D."/>
            <person name="Gui C."/>
            <person name="Meng S."/>
            <person name="Li G."/>
            <person name="Viehrig K."/>
            <person name="Ye F."/>
            <person name="Su P."/>
            <person name="Kiefer A.F."/>
            <person name="Nichols A."/>
            <person name="Cepeda A.J."/>
            <person name="Yan W."/>
            <person name="Fan B."/>
            <person name="Jiang Y."/>
            <person name="Adhikari A."/>
            <person name="Zheng C.-J."/>
            <person name="Schuster L."/>
            <person name="Cowan T.M."/>
            <person name="Smanski M.J."/>
            <person name="Chevrette M.G."/>
            <person name="De Carvalho L.P.S."/>
            <person name="Shen B."/>
        </authorList>
    </citation>
    <scope>NUCLEOTIDE SEQUENCE [LARGE SCALE GENOMIC DNA]</scope>
    <source>
        <strain evidence="1 2">NPDC019708</strain>
    </source>
</reference>
<evidence type="ECO:0000313" key="2">
    <source>
        <dbReference type="Proteomes" id="UP001550628"/>
    </source>
</evidence>
<comment type="caution">
    <text evidence="1">The sequence shown here is derived from an EMBL/GenBank/DDBJ whole genome shotgun (WGS) entry which is preliminary data.</text>
</comment>
<protein>
    <submittedName>
        <fullName evidence="1">Leader peptide</fullName>
    </submittedName>
</protein>
<dbReference type="Proteomes" id="UP001550628">
    <property type="component" value="Unassembled WGS sequence"/>
</dbReference>
<dbReference type="EMBL" id="JBEYBF010000004">
    <property type="protein sequence ID" value="MEU1951926.1"/>
    <property type="molecule type" value="Genomic_DNA"/>
</dbReference>
<organism evidence="1 2">
    <name type="scientific">Nocardia rhamnosiphila</name>
    <dbReference type="NCBI Taxonomy" id="426716"/>
    <lineage>
        <taxon>Bacteria</taxon>
        <taxon>Bacillati</taxon>
        <taxon>Actinomycetota</taxon>
        <taxon>Actinomycetes</taxon>
        <taxon>Mycobacteriales</taxon>
        <taxon>Nocardiaceae</taxon>
        <taxon>Nocardia</taxon>
    </lineage>
</organism>
<dbReference type="NCBIfam" id="NF042934">
    <property type="entry name" value="cis_reg_atten"/>
    <property type="match status" value="1"/>
</dbReference>
<accession>A0ABV2WM08</accession>
<keyword evidence="2" id="KW-1185">Reference proteome</keyword>
<dbReference type="InterPro" id="IPR049979">
    <property type="entry name" value="Cys_resp_CS_actino"/>
</dbReference>
<sequence>MTRSNLTRRLHVDLVRVATAACRHQR</sequence>
<name>A0ABV2WM08_9NOCA</name>
<evidence type="ECO:0000313" key="1">
    <source>
        <dbReference type="EMBL" id="MEU1951926.1"/>
    </source>
</evidence>
<dbReference type="RefSeq" id="WP_356954177.1">
    <property type="nucleotide sequence ID" value="NZ_JBEYBD010000001.1"/>
</dbReference>